<dbReference type="PANTHER" id="PTHR35850:SF2">
    <property type="entry name" value="TYPE VI SECRETION SYSTEM CONTRACTILE SHEATH SMALL SUBUNIT"/>
    <property type="match status" value="1"/>
</dbReference>
<dbReference type="Pfam" id="PF05591">
    <property type="entry name" value="T6SS_VipA"/>
    <property type="match status" value="1"/>
</dbReference>
<proteinExistence type="predicted"/>
<dbReference type="InterPro" id="IPR008312">
    <property type="entry name" value="T6SS_TssB1"/>
</dbReference>
<dbReference type="EMBL" id="JACDUS010000001">
    <property type="protein sequence ID" value="MBA2880266.1"/>
    <property type="molecule type" value="Genomic_DNA"/>
</dbReference>
<dbReference type="NCBIfam" id="TIGR03358">
    <property type="entry name" value="VI_chp_5"/>
    <property type="match status" value="1"/>
</dbReference>
<organism evidence="1 2">
    <name type="scientific">Desulfosalsimonas propionicica</name>
    <dbReference type="NCBI Taxonomy" id="332175"/>
    <lineage>
        <taxon>Bacteria</taxon>
        <taxon>Pseudomonadati</taxon>
        <taxon>Thermodesulfobacteriota</taxon>
        <taxon>Desulfobacteria</taxon>
        <taxon>Desulfobacterales</taxon>
        <taxon>Desulfosalsimonadaceae</taxon>
        <taxon>Desulfosalsimonas</taxon>
    </lineage>
</organism>
<accession>A0A7W0HJP3</accession>
<dbReference type="Proteomes" id="UP000525298">
    <property type="component" value="Unassembled WGS sequence"/>
</dbReference>
<gene>
    <name evidence="1" type="ORF">HNR65_000573</name>
</gene>
<dbReference type="PANTHER" id="PTHR35850">
    <property type="entry name" value="CYTOPLASMIC PROTEIN-RELATED"/>
    <property type="match status" value="1"/>
</dbReference>
<sequence length="166" mass="18503">MAKEGSVAPKERVNITYKSATGDAKEEVELPLKVMVMGDFTSKEDDRMLEDREPINVDKNNFNDVLKAQNLELTFGVPNKLAKEGADAEEGGEMAVNMKFESIKDFDPDQIVEKVPELAQLKQLREALTALKGPLGNTPAFRKKLQEIVADDGTRQRLLKELGLEE</sequence>
<protein>
    <submittedName>
        <fullName evidence="1">Type VI secretion system protein ImpB</fullName>
    </submittedName>
</protein>
<dbReference type="AlphaFoldDB" id="A0A7W0HJP3"/>
<name>A0A7W0HJP3_9BACT</name>
<keyword evidence="2" id="KW-1185">Reference proteome</keyword>
<evidence type="ECO:0000313" key="2">
    <source>
        <dbReference type="Proteomes" id="UP000525298"/>
    </source>
</evidence>
<reference evidence="1 2" key="1">
    <citation type="submission" date="2020-07" db="EMBL/GenBank/DDBJ databases">
        <title>Genomic Encyclopedia of Type Strains, Phase IV (KMG-IV): sequencing the most valuable type-strain genomes for metagenomic binning, comparative biology and taxonomic classification.</title>
        <authorList>
            <person name="Goeker M."/>
        </authorList>
    </citation>
    <scope>NUCLEOTIDE SEQUENCE [LARGE SCALE GENOMIC DNA]</scope>
    <source>
        <strain evidence="1 2">DSM 17721</strain>
    </source>
</reference>
<comment type="caution">
    <text evidence="1">The sequence shown here is derived from an EMBL/GenBank/DDBJ whole genome shotgun (WGS) entry which is preliminary data.</text>
</comment>
<evidence type="ECO:0000313" key="1">
    <source>
        <dbReference type="EMBL" id="MBA2880266.1"/>
    </source>
</evidence>
<dbReference type="RefSeq" id="WP_181549915.1">
    <property type="nucleotide sequence ID" value="NZ_JACDUS010000001.1"/>
</dbReference>
<dbReference type="PIRSF" id="PIRSF028301">
    <property type="entry name" value="UCP028301"/>
    <property type="match status" value="1"/>
</dbReference>